<name>A0A6H0XRF9_9PEZI</name>
<gene>
    <name evidence="2" type="ORF">AMS68_002745</name>
</gene>
<proteinExistence type="predicted"/>
<feature type="compositionally biased region" description="Basic residues" evidence="1">
    <location>
        <begin position="1"/>
        <end position="13"/>
    </location>
</feature>
<evidence type="ECO:0000256" key="1">
    <source>
        <dbReference type="SAM" id="MobiDB-lite"/>
    </source>
</evidence>
<evidence type="ECO:0000313" key="2">
    <source>
        <dbReference type="EMBL" id="QIW97227.1"/>
    </source>
</evidence>
<keyword evidence="3" id="KW-1185">Reference proteome</keyword>
<feature type="compositionally biased region" description="Basic residues" evidence="1">
    <location>
        <begin position="147"/>
        <end position="158"/>
    </location>
</feature>
<dbReference type="EMBL" id="CP051140">
    <property type="protein sequence ID" value="QIW97227.1"/>
    <property type="molecule type" value="Genomic_DNA"/>
</dbReference>
<feature type="region of interest" description="Disordered" evidence="1">
    <location>
        <begin position="1"/>
        <end position="33"/>
    </location>
</feature>
<dbReference type="AlphaFoldDB" id="A0A6H0XRF9"/>
<reference evidence="2 3" key="1">
    <citation type="journal article" date="2016" name="Sci. Rep.">
        <title>Peltaster fructicola genome reveals evolution from an invasive phytopathogen to an ectophytic parasite.</title>
        <authorList>
            <person name="Xu C."/>
            <person name="Chen H."/>
            <person name="Gleason M.L."/>
            <person name="Xu J.R."/>
            <person name="Liu H."/>
            <person name="Zhang R."/>
            <person name="Sun G."/>
        </authorList>
    </citation>
    <scope>NUCLEOTIDE SEQUENCE [LARGE SCALE GENOMIC DNA]</scope>
    <source>
        <strain evidence="2 3">LNHT1506</strain>
    </source>
</reference>
<evidence type="ECO:0000313" key="3">
    <source>
        <dbReference type="Proteomes" id="UP000503462"/>
    </source>
</evidence>
<accession>A0A6H0XRF9</accession>
<sequence length="158" mass="18001">MRRATKNNHKPAKPAKQVQQVQQAQEVRDAKAMPATTRIDHKHHCELCRHAIKAACIKNGHMFICGGIPEGWDGIDRIDDTKYENAEWHCWGGEVPSYTKRKVDFCVGCREKFKMEGKKNAAEKQAKRDQEAADKEAEELAEWGIKQKSKKGKGKTEK</sequence>
<dbReference type="Proteomes" id="UP000503462">
    <property type="component" value="Chromosome 2"/>
</dbReference>
<feature type="region of interest" description="Disordered" evidence="1">
    <location>
        <begin position="115"/>
        <end position="158"/>
    </location>
</feature>
<protein>
    <submittedName>
        <fullName evidence="2">Uncharacterized protein</fullName>
    </submittedName>
</protein>
<organism evidence="2 3">
    <name type="scientific">Peltaster fructicola</name>
    <dbReference type="NCBI Taxonomy" id="286661"/>
    <lineage>
        <taxon>Eukaryota</taxon>
        <taxon>Fungi</taxon>
        <taxon>Dikarya</taxon>
        <taxon>Ascomycota</taxon>
        <taxon>Pezizomycotina</taxon>
        <taxon>Dothideomycetes</taxon>
        <taxon>Dothideomycetes incertae sedis</taxon>
        <taxon>Peltaster</taxon>
    </lineage>
</organism>
<feature type="compositionally biased region" description="Low complexity" evidence="1">
    <location>
        <begin position="14"/>
        <end position="25"/>
    </location>
</feature>
<feature type="compositionally biased region" description="Basic and acidic residues" evidence="1">
    <location>
        <begin position="115"/>
        <end position="135"/>
    </location>
</feature>